<dbReference type="Proteomes" id="UP001348817">
    <property type="component" value="Chromosome"/>
</dbReference>
<accession>A0AAU9CNL5</accession>
<gene>
    <name evidence="2" type="ORF">FUAX_03760</name>
</gene>
<keyword evidence="3" id="KW-1185">Reference proteome</keyword>
<proteinExistence type="predicted"/>
<dbReference type="NCBIfam" id="TIGR03523">
    <property type="entry name" value="GldN"/>
    <property type="match status" value="1"/>
</dbReference>
<keyword evidence="1" id="KW-0732">Signal</keyword>
<dbReference type="Pfam" id="PF19841">
    <property type="entry name" value="GldN"/>
    <property type="match status" value="1"/>
</dbReference>
<name>A0AAU9CNL5_9BACT</name>
<organism evidence="2 3">
    <name type="scientific">Fulvitalea axinellae</name>
    <dbReference type="NCBI Taxonomy" id="1182444"/>
    <lineage>
        <taxon>Bacteria</taxon>
        <taxon>Pseudomonadati</taxon>
        <taxon>Bacteroidota</taxon>
        <taxon>Cytophagia</taxon>
        <taxon>Cytophagales</taxon>
        <taxon>Persicobacteraceae</taxon>
        <taxon>Fulvitalea</taxon>
    </lineage>
</organism>
<evidence type="ECO:0000313" key="3">
    <source>
        <dbReference type="Proteomes" id="UP001348817"/>
    </source>
</evidence>
<evidence type="ECO:0000313" key="2">
    <source>
        <dbReference type="EMBL" id="BDD07944.1"/>
    </source>
</evidence>
<dbReference type="AlphaFoldDB" id="A0AAU9CNL5"/>
<reference evidence="2 3" key="1">
    <citation type="submission" date="2021-12" db="EMBL/GenBank/DDBJ databases">
        <title>Genome sequencing of bacteria with rrn-lacking chromosome and rrn-plasmid.</title>
        <authorList>
            <person name="Anda M."/>
            <person name="Iwasaki W."/>
        </authorList>
    </citation>
    <scope>NUCLEOTIDE SEQUENCE [LARGE SCALE GENOMIC DNA]</scope>
    <source>
        <strain evidence="2 3">DSM 100852</strain>
    </source>
</reference>
<protein>
    <submittedName>
        <fullName evidence="2">Uncharacterized protein</fullName>
    </submittedName>
</protein>
<dbReference type="EMBL" id="AP025314">
    <property type="protein sequence ID" value="BDD07944.1"/>
    <property type="molecule type" value="Genomic_DNA"/>
</dbReference>
<dbReference type="RefSeq" id="WP_338393236.1">
    <property type="nucleotide sequence ID" value="NZ_AP025314.1"/>
</dbReference>
<dbReference type="InterPro" id="IPR019847">
    <property type="entry name" value="Gliding_motility_assoc_GldN"/>
</dbReference>
<dbReference type="KEGG" id="fax:FUAX_03760"/>
<evidence type="ECO:0000256" key="1">
    <source>
        <dbReference type="SAM" id="SignalP"/>
    </source>
</evidence>
<feature type="chain" id="PRO_5043975637" evidence="1">
    <location>
        <begin position="25"/>
        <end position="253"/>
    </location>
</feature>
<sequence length="253" mass="30014">MRSYKFIWGLATVLLLLSGSGAFAQEENDAYNPNSVYPISKHDQLYNKRIWRRMDLREKINQPFFSKNKEITKFLMDRVKDGSLVPYYSDSLDAEMSQVDFQKRITQKGTENEFYPDEFTVLEIVEDLIFDKKRSRQYFDVQVIGMWQLASVVDDPELRPYDTPIAYFRYKDLEKLFRDNPEDAMWYNRNNAAGHLNFADAILLRLFHARITKVDNPDNLEIEDIAPNPQQALFASQEAEYKLMEMEHDLWEY</sequence>
<feature type="signal peptide" evidence="1">
    <location>
        <begin position="1"/>
        <end position="24"/>
    </location>
</feature>